<dbReference type="PANTHER" id="PTHR23063:SF52">
    <property type="entry name" value="LYSOPHOSPHATIDYLCHOLINE ACYLTRANSFERASE"/>
    <property type="match status" value="1"/>
</dbReference>
<keyword evidence="3" id="KW-1133">Transmembrane helix</keyword>
<keyword evidence="6" id="KW-0012">Acyltransferase</keyword>
<reference evidence="8 9" key="1">
    <citation type="submission" date="2017-03" db="EMBL/GenBank/DDBJ databases">
        <title>An alternative strategy for trypanosome survival in the mammalian bloodstream revealed through genome and transcriptome analysis of the ubiquitous bovine parasite Trypanosoma (Megatrypanum) theileri.</title>
        <authorList>
            <person name="Kelly S."/>
            <person name="Ivens A."/>
            <person name="Mott A."/>
            <person name="O'Neill E."/>
            <person name="Emms D."/>
            <person name="Macleod O."/>
            <person name="Voorheis P."/>
            <person name="Matthews J."/>
            <person name="Matthews K."/>
            <person name="Carrington M."/>
        </authorList>
    </citation>
    <scope>NUCLEOTIDE SEQUENCE [LARGE SCALE GENOMIC DNA]</scope>
    <source>
        <strain evidence="8">Edinburgh</strain>
    </source>
</reference>
<evidence type="ECO:0000256" key="7">
    <source>
        <dbReference type="SAM" id="Coils"/>
    </source>
</evidence>
<dbReference type="VEuPathDB" id="TriTrypDB:TM35_000421430"/>
<evidence type="ECO:0000256" key="1">
    <source>
        <dbReference type="ARBA" id="ARBA00022679"/>
    </source>
</evidence>
<dbReference type="OrthoDB" id="272512at2759"/>
<dbReference type="AlphaFoldDB" id="A0A1X0NIX0"/>
<evidence type="ECO:0000256" key="4">
    <source>
        <dbReference type="ARBA" id="ARBA00023098"/>
    </source>
</evidence>
<organism evidence="8 9">
    <name type="scientific">Trypanosoma theileri</name>
    <dbReference type="NCBI Taxonomy" id="67003"/>
    <lineage>
        <taxon>Eukaryota</taxon>
        <taxon>Discoba</taxon>
        <taxon>Euglenozoa</taxon>
        <taxon>Kinetoplastea</taxon>
        <taxon>Metakinetoplastina</taxon>
        <taxon>Trypanosomatida</taxon>
        <taxon>Trypanosomatidae</taxon>
        <taxon>Trypanosoma</taxon>
    </lineage>
</organism>
<keyword evidence="2" id="KW-0812">Transmembrane</keyword>
<dbReference type="GO" id="GO:0016746">
    <property type="term" value="F:acyltransferase activity"/>
    <property type="evidence" value="ECO:0007669"/>
    <property type="project" value="UniProtKB-KW"/>
</dbReference>
<dbReference type="Proteomes" id="UP000192257">
    <property type="component" value="Unassembled WGS sequence"/>
</dbReference>
<keyword evidence="9" id="KW-1185">Reference proteome</keyword>
<feature type="non-terminal residue" evidence="8">
    <location>
        <position position="1"/>
    </location>
</feature>
<evidence type="ECO:0000256" key="6">
    <source>
        <dbReference type="ARBA" id="ARBA00023315"/>
    </source>
</evidence>
<comment type="caution">
    <text evidence="8">The sequence shown here is derived from an EMBL/GenBank/DDBJ whole genome shotgun (WGS) entry which is preliminary data.</text>
</comment>
<gene>
    <name evidence="8" type="ORF">TM35_000421430</name>
</gene>
<dbReference type="STRING" id="67003.A0A1X0NIX0"/>
<keyword evidence="7" id="KW-0175">Coiled coil</keyword>
<evidence type="ECO:0000256" key="2">
    <source>
        <dbReference type="ARBA" id="ARBA00022692"/>
    </source>
</evidence>
<evidence type="ECO:0000313" key="9">
    <source>
        <dbReference type="Proteomes" id="UP000192257"/>
    </source>
</evidence>
<dbReference type="RefSeq" id="XP_028878751.1">
    <property type="nucleotide sequence ID" value="XM_029029954.1"/>
</dbReference>
<keyword evidence="5" id="KW-0472">Membrane</keyword>
<evidence type="ECO:0000256" key="3">
    <source>
        <dbReference type="ARBA" id="ARBA00022989"/>
    </source>
</evidence>
<protein>
    <submittedName>
        <fullName evidence="8">Uncharacterized protein</fullName>
    </submittedName>
</protein>
<name>A0A1X0NIX0_9TRYP</name>
<feature type="coiled-coil region" evidence="7">
    <location>
        <begin position="187"/>
        <end position="217"/>
    </location>
</feature>
<keyword evidence="4" id="KW-0443">Lipid metabolism</keyword>
<accession>A0A1X0NIX0</accession>
<sequence length="502" mass="59658">NNNNNNKKKEEKESLCEKEKENVYNPPLLFFPEECYTNGRTLIQFNSHHPIFISAMSIQPIIIRYPYTYFDQSWCSVDSPWWLLLLKTMSQVYNTVEIIYLPVYNPSLDEKQNPHNYAENIHHLMARYMKVPETAHNINDVRLLCLARSLHIPIEVINVETAHPHFAIIPYKRIEHMLRRFATIVHMKRRKRREEKLQEEKEVYKRQRRRRRRYQDDYTEGFLTSDELGEFFTPFQYYPILLERFLYHLSRRAAVRGMYVSFRDFLSAMHTEPIAWNPNPCIQEEERKTVYMDEIESESDMMIVLRRTFAMMLLAGHTLRTQQKEYKDNNIPSTNDTTTTTMNINTDTEGRLTHSLLYGHTIRYPSYTSHNNILLTPIDVAITMAADDSIYERQLSHNTFNILLDILFTPHRSTIWGGAATKSRAQLKEENTLFEYIRTGTFSHEEGMKIKEENEEERNKAERNEISYITLHAFLRFARKHPALTEYFHACCEHYLLGDDLA</sequence>
<dbReference type="GO" id="GO:0006629">
    <property type="term" value="P:lipid metabolic process"/>
    <property type="evidence" value="ECO:0007669"/>
    <property type="project" value="UniProtKB-KW"/>
</dbReference>
<dbReference type="GeneID" id="39989734"/>
<evidence type="ECO:0000313" key="8">
    <source>
        <dbReference type="EMBL" id="ORC84685.1"/>
    </source>
</evidence>
<proteinExistence type="predicted"/>
<dbReference type="PANTHER" id="PTHR23063">
    <property type="entry name" value="PHOSPHOLIPID ACYLTRANSFERASE"/>
    <property type="match status" value="1"/>
</dbReference>
<keyword evidence="1" id="KW-0808">Transferase</keyword>
<dbReference type="EMBL" id="NBCO01000042">
    <property type="protein sequence ID" value="ORC84685.1"/>
    <property type="molecule type" value="Genomic_DNA"/>
</dbReference>
<evidence type="ECO:0000256" key="5">
    <source>
        <dbReference type="ARBA" id="ARBA00023136"/>
    </source>
</evidence>